<dbReference type="Pfam" id="PF02744">
    <property type="entry name" value="GalP_UDP_tr_C"/>
    <property type="match status" value="1"/>
</dbReference>
<keyword evidence="5 12" id="KW-0808">Transferase</keyword>
<feature type="domain" description="Galactose-1-phosphate uridyl transferase N-terminal" evidence="14">
    <location>
        <begin position="118"/>
        <end position="285"/>
    </location>
</feature>
<accession>A0A8D3DXA7</accession>
<evidence type="ECO:0000256" key="1">
    <source>
        <dbReference type="ARBA" id="ARBA00001107"/>
    </source>
</evidence>
<comment type="catalytic activity">
    <reaction evidence="1 12">
        <text>alpha-D-galactose 1-phosphate + UDP-alpha-D-glucose = alpha-D-glucose 1-phosphate + UDP-alpha-D-galactose</text>
        <dbReference type="Rhea" id="RHEA:13989"/>
        <dbReference type="ChEBI" id="CHEBI:58336"/>
        <dbReference type="ChEBI" id="CHEBI:58601"/>
        <dbReference type="ChEBI" id="CHEBI:58885"/>
        <dbReference type="ChEBI" id="CHEBI:66914"/>
        <dbReference type="EC" id="2.7.7.12"/>
    </reaction>
</comment>
<sequence>MVRKSWVLNRVSARANPRVEGMKPRPYSTIHVPALHWTDVASPAAWTMVSPVGQTIWKCNSPASSPECPPVSTAVPNSSTYSVSEAWSRHMEPIQPPAFTNTHCRSSSGRMWPGYLEHQHLRYNPLRDSWVLVSAHRMKRPWAGQVEKPPEKHVPRHDPRNPLCPGNTRANGELNPDYDSTFVFENDFPALQPHAPDPGSCEDPLFQSKAARGVCKVMCFHPWSDVTLPLMKKEEVVKVIDKWTELVEELGATYPWVQIFENKGAMMGCSNPHPHCQVWASNFLPNEPALSDRCQRAYHQKHGEPLLLHYAKQEAEKKERVVVESSDWLVVVPYWATWPYQTLLLPRRHILRIGDLTTAEREGLADIMKRLLTKYDNLFEVSFPYSMGWHGAPTGPHLKEDNSHWQLHAHYYPPLLRSASVKKFMVGYEMLAQEQRDLTPEQAAEKLRNLPEEHFKTREDQEQGAGEDKDAGK</sequence>
<dbReference type="AlphaFoldDB" id="A0A8D3DXA7"/>
<dbReference type="NCBIfam" id="NF008724">
    <property type="entry name" value="PRK11720.1"/>
    <property type="match status" value="1"/>
</dbReference>
<dbReference type="PROSITE" id="PS00117">
    <property type="entry name" value="GAL_P_UDP_TRANSF_I"/>
    <property type="match status" value="1"/>
</dbReference>
<dbReference type="PANTHER" id="PTHR11943">
    <property type="entry name" value="GALACTOSE-1-PHOSPHATE URIDYLYLTRANSFERASE"/>
    <property type="match status" value="1"/>
</dbReference>
<evidence type="ECO:0000256" key="7">
    <source>
        <dbReference type="ARBA" id="ARBA00022723"/>
    </source>
</evidence>
<evidence type="ECO:0000256" key="10">
    <source>
        <dbReference type="ARBA" id="ARBA00023277"/>
    </source>
</evidence>
<feature type="region of interest" description="Disordered" evidence="13">
    <location>
        <begin position="435"/>
        <end position="473"/>
    </location>
</feature>
<name>A0A8D3DXA7_SCOMX</name>
<dbReference type="InterPro" id="IPR019779">
    <property type="entry name" value="GalP_UDPtransf1_His-AS"/>
</dbReference>
<organism evidence="16 17">
    <name type="scientific">Scophthalmus maximus</name>
    <name type="common">Turbot</name>
    <name type="synonym">Psetta maxima</name>
    <dbReference type="NCBI Taxonomy" id="52904"/>
    <lineage>
        <taxon>Eukaryota</taxon>
        <taxon>Metazoa</taxon>
        <taxon>Chordata</taxon>
        <taxon>Craniata</taxon>
        <taxon>Vertebrata</taxon>
        <taxon>Euteleostomi</taxon>
        <taxon>Actinopterygii</taxon>
        <taxon>Neopterygii</taxon>
        <taxon>Teleostei</taxon>
        <taxon>Neoteleostei</taxon>
        <taxon>Acanthomorphata</taxon>
        <taxon>Carangaria</taxon>
        <taxon>Pleuronectiformes</taxon>
        <taxon>Pleuronectoidei</taxon>
        <taxon>Scophthalmidae</taxon>
        <taxon>Scophthalmus</taxon>
    </lineage>
</organism>
<feature type="region of interest" description="Disordered" evidence="13">
    <location>
        <begin position="146"/>
        <end position="166"/>
    </location>
</feature>
<evidence type="ECO:0000259" key="15">
    <source>
        <dbReference type="Pfam" id="PF02744"/>
    </source>
</evidence>
<dbReference type="FunFam" id="3.30.428.10:FF:000002">
    <property type="entry name" value="Galactose-1-phosphate uridylyltransferase"/>
    <property type="match status" value="1"/>
</dbReference>
<keyword evidence="7 12" id="KW-0479">Metal-binding</keyword>
<feature type="compositionally biased region" description="Basic and acidic residues" evidence="13">
    <location>
        <begin position="148"/>
        <end position="160"/>
    </location>
</feature>
<keyword evidence="9 12" id="KW-0299">Galactose metabolism</keyword>
<reference evidence="16" key="2">
    <citation type="submission" date="2025-08" db="UniProtKB">
        <authorList>
            <consortium name="Ensembl"/>
        </authorList>
    </citation>
    <scope>IDENTIFICATION</scope>
</reference>
<dbReference type="FunFam" id="3.30.428.10:FF:000001">
    <property type="entry name" value="Galactose-1-phosphate uridylyltransferase"/>
    <property type="match status" value="1"/>
</dbReference>
<dbReference type="EC" id="2.7.7.12" evidence="12"/>
<evidence type="ECO:0000256" key="2">
    <source>
        <dbReference type="ARBA" id="ARBA00001947"/>
    </source>
</evidence>
<comment type="cofactor">
    <cofactor evidence="2">
        <name>Zn(2+)</name>
        <dbReference type="ChEBI" id="CHEBI:29105"/>
    </cofactor>
</comment>
<dbReference type="GO" id="GO:0008108">
    <property type="term" value="F:UDP-glucose:hexose-1-phosphate uridylyltransferase activity"/>
    <property type="evidence" value="ECO:0007669"/>
    <property type="project" value="UniProtKB-EC"/>
</dbReference>
<proteinExistence type="inferred from homology"/>
<evidence type="ECO:0000256" key="6">
    <source>
        <dbReference type="ARBA" id="ARBA00022695"/>
    </source>
</evidence>
<dbReference type="Proteomes" id="UP000694558">
    <property type="component" value="Chromosome 16"/>
</dbReference>
<dbReference type="Pfam" id="PF01087">
    <property type="entry name" value="GalP_UDP_transf"/>
    <property type="match status" value="1"/>
</dbReference>
<dbReference type="InterPro" id="IPR001937">
    <property type="entry name" value="GalP_UDPtransf1"/>
</dbReference>
<evidence type="ECO:0000259" key="14">
    <source>
        <dbReference type="Pfam" id="PF01087"/>
    </source>
</evidence>
<dbReference type="PANTHER" id="PTHR11943:SF1">
    <property type="entry name" value="GALACTOSE-1-PHOSPHATE URIDYLYLTRANSFERASE"/>
    <property type="match status" value="1"/>
</dbReference>
<gene>
    <name evidence="16" type="primary">galt</name>
</gene>
<dbReference type="UniPathway" id="UPA00214"/>
<comment type="pathway">
    <text evidence="3 12">Carbohydrate metabolism; galactose metabolism.</text>
</comment>
<evidence type="ECO:0000256" key="3">
    <source>
        <dbReference type="ARBA" id="ARBA00004947"/>
    </source>
</evidence>
<keyword evidence="8" id="KW-0862">Zinc</keyword>
<comment type="function">
    <text evidence="11">Plays an important role in galactose metabolism.</text>
</comment>
<evidence type="ECO:0000256" key="13">
    <source>
        <dbReference type="SAM" id="MobiDB-lite"/>
    </source>
</evidence>
<evidence type="ECO:0000256" key="8">
    <source>
        <dbReference type="ARBA" id="ARBA00022833"/>
    </source>
</evidence>
<reference evidence="16" key="1">
    <citation type="submission" date="2023-05" db="EMBL/GenBank/DDBJ databases">
        <title>High-quality long-read genome of Scophthalmus maximus.</title>
        <authorList>
            <person name="Lien S."/>
            <person name="Martinez P."/>
        </authorList>
    </citation>
    <scope>NUCLEOTIDE SEQUENCE [LARGE SCALE GENOMIC DNA]</scope>
</reference>
<evidence type="ECO:0000313" key="17">
    <source>
        <dbReference type="Proteomes" id="UP000694558"/>
    </source>
</evidence>
<evidence type="ECO:0000256" key="12">
    <source>
        <dbReference type="RuleBase" id="RU000506"/>
    </source>
</evidence>
<evidence type="ECO:0000313" key="16">
    <source>
        <dbReference type="Ensembl" id="ENSSMAP00000064166.1"/>
    </source>
</evidence>
<dbReference type="GO" id="GO:0008270">
    <property type="term" value="F:zinc ion binding"/>
    <property type="evidence" value="ECO:0007669"/>
    <property type="project" value="InterPro"/>
</dbReference>
<dbReference type="GO" id="GO:0005737">
    <property type="term" value="C:cytoplasm"/>
    <property type="evidence" value="ECO:0007669"/>
    <property type="project" value="TreeGrafter"/>
</dbReference>
<dbReference type="GeneTree" id="ENSGT00390000016188"/>
<dbReference type="GO" id="GO:0033499">
    <property type="term" value="P:galactose catabolic process via UDP-galactose, Leloir pathway"/>
    <property type="evidence" value="ECO:0007669"/>
    <property type="project" value="Ensembl"/>
</dbReference>
<evidence type="ECO:0000256" key="5">
    <source>
        <dbReference type="ARBA" id="ARBA00022679"/>
    </source>
</evidence>
<dbReference type="CDD" id="cd00608">
    <property type="entry name" value="GalT"/>
    <property type="match status" value="1"/>
</dbReference>
<feature type="domain" description="Galactose-1-phosphate uridyl transferase C-terminal" evidence="15">
    <location>
        <begin position="293"/>
        <end position="458"/>
    </location>
</feature>
<evidence type="ECO:0000256" key="4">
    <source>
        <dbReference type="ARBA" id="ARBA00010951"/>
    </source>
</evidence>
<protein>
    <recommendedName>
        <fullName evidence="12">Galactose-1-phosphate uridylyltransferase</fullName>
        <ecNumber evidence="12">2.7.7.12</ecNumber>
    </recommendedName>
</protein>
<dbReference type="NCBIfam" id="TIGR00209">
    <property type="entry name" value="galT_1"/>
    <property type="match status" value="1"/>
</dbReference>
<keyword evidence="10 12" id="KW-0119">Carbohydrate metabolism</keyword>
<comment type="similarity">
    <text evidence="4 12">Belongs to the galactose-1-phosphate uridylyltransferase type 1 family.</text>
</comment>
<dbReference type="SUPFAM" id="SSF54197">
    <property type="entry name" value="HIT-like"/>
    <property type="match status" value="2"/>
</dbReference>
<evidence type="ECO:0000256" key="9">
    <source>
        <dbReference type="ARBA" id="ARBA00023144"/>
    </source>
</evidence>
<dbReference type="Gene3D" id="3.30.428.10">
    <property type="entry name" value="HIT-like"/>
    <property type="match status" value="2"/>
</dbReference>
<dbReference type="Ensembl" id="ENSSMAT00000082442.1">
    <property type="protein sequence ID" value="ENSSMAP00000064166.1"/>
    <property type="gene ID" value="ENSSMAG00000017338.2"/>
</dbReference>
<evidence type="ECO:0000256" key="11">
    <source>
        <dbReference type="ARBA" id="ARBA00056769"/>
    </source>
</evidence>
<dbReference type="InterPro" id="IPR005850">
    <property type="entry name" value="GalP_Utransf_C"/>
</dbReference>
<keyword evidence="6 12" id="KW-0548">Nucleotidyltransferase</keyword>
<dbReference type="InterPro" id="IPR036265">
    <property type="entry name" value="HIT-like_sf"/>
</dbReference>
<dbReference type="InterPro" id="IPR005849">
    <property type="entry name" value="GalP_Utransf_N"/>
</dbReference>